<feature type="domain" description="ABC transporter" evidence="10">
    <location>
        <begin position="3"/>
        <end position="239"/>
    </location>
</feature>
<evidence type="ECO:0000256" key="1">
    <source>
        <dbReference type="ARBA" id="ARBA00004202"/>
    </source>
</evidence>
<comment type="caution">
    <text evidence="11">The sequence shown here is derived from an EMBL/GenBank/DDBJ whole genome shotgun (WGS) entry which is preliminary data.</text>
</comment>
<dbReference type="CDD" id="cd03214">
    <property type="entry name" value="ABC_Iron-Siderophores_B12_Hemin"/>
    <property type="match status" value="1"/>
</dbReference>
<organism evidence="11 12">
    <name type="scientific">Lactococcus nasutitermitis</name>
    <dbReference type="NCBI Taxonomy" id="1652957"/>
    <lineage>
        <taxon>Bacteria</taxon>
        <taxon>Bacillati</taxon>
        <taxon>Bacillota</taxon>
        <taxon>Bacilli</taxon>
        <taxon>Lactobacillales</taxon>
        <taxon>Streptococcaceae</taxon>
        <taxon>Lactococcus</taxon>
    </lineage>
</organism>
<keyword evidence="7" id="KW-0408">Iron</keyword>
<keyword evidence="6 11" id="KW-0067">ATP-binding</keyword>
<dbReference type="PANTHER" id="PTHR42771:SF2">
    <property type="entry name" value="IRON(3+)-HYDROXAMATE IMPORT ATP-BINDING PROTEIN FHUC"/>
    <property type="match status" value="1"/>
</dbReference>
<evidence type="ECO:0000256" key="6">
    <source>
        <dbReference type="ARBA" id="ARBA00022840"/>
    </source>
</evidence>
<dbReference type="Pfam" id="PF00005">
    <property type="entry name" value="ABC_tran"/>
    <property type="match status" value="1"/>
</dbReference>
<dbReference type="Gene3D" id="3.40.50.300">
    <property type="entry name" value="P-loop containing nucleotide triphosphate hydrolases"/>
    <property type="match status" value="1"/>
</dbReference>
<keyword evidence="4" id="KW-0410">Iron transport</keyword>
<keyword evidence="12" id="KW-1185">Reference proteome</keyword>
<evidence type="ECO:0000256" key="5">
    <source>
        <dbReference type="ARBA" id="ARBA00022741"/>
    </source>
</evidence>
<sequence length="259" mass="29188">MYFGAKNISVSYGKEQVLKNLTLSIEPEKTTAIIGVNGSGKSTLLRAMGRLLKCDGEIIFENQSLKKLSNLEIARKIALLPQSVQVPEEITVYELVSLGRFPHQRFMQQSLSQEDEQFIEKIMRATNTWNMRESKVSELSGGQRQRVLITMILAQDSEIILLDEPTTYLDVVHQLDILKLLKDFATELKKTVVYVIHDLNQAARFADNMVVLKNGELFKSGKVSEVFTEENLHEAFGLDVTLGCDTFTHSLMITGVKYG</sequence>
<evidence type="ECO:0000256" key="3">
    <source>
        <dbReference type="ARBA" id="ARBA00022475"/>
    </source>
</evidence>
<dbReference type="InterPro" id="IPR003439">
    <property type="entry name" value="ABC_transporter-like_ATP-bd"/>
</dbReference>
<dbReference type="GO" id="GO:0005524">
    <property type="term" value="F:ATP binding"/>
    <property type="evidence" value="ECO:0007669"/>
    <property type="project" value="UniProtKB-KW"/>
</dbReference>
<dbReference type="PANTHER" id="PTHR42771">
    <property type="entry name" value="IRON(3+)-HYDROXAMATE IMPORT ATP-BINDING PROTEIN FHUC"/>
    <property type="match status" value="1"/>
</dbReference>
<dbReference type="InterPro" id="IPR027417">
    <property type="entry name" value="P-loop_NTPase"/>
</dbReference>
<keyword evidence="3" id="KW-1003">Cell membrane</keyword>
<dbReference type="PROSITE" id="PS50893">
    <property type="entry name" value="ABC_TRANSPORTER_2"/>
    <property type="match status" value="1"/>
</dbReference>
<evidence type="ECO:0000256" key="8">
    <source>
        <dbReference type="ARBA" id="ARBA00023065"/>
    </source>
</evidence>
<reference evidence="12" key="1">
    <citation type="journal article" date="2019" name="Int. J. Syst. Evol. Microbiol.">
        <title>The Global Catalogue of Microorganisms (GCM) 10K type strain sequencing project: providing services to taxonomists for standard genome sequencing and annotation.</title>
        <authorList>
            <consortium name="The Broad Institute Genomics Platform"/>
            <consortium name="The Broad Institute Genome Sequencing Center for Infectious Disease"/>
            <person name="Wu L."/>
            <person name="Ma J."/>
        </authorList>
    </citation>
    <scope>NUCLEOTIDE SEQUENCE [LARGE SCALE GENOMIC DNA]</scope>
    <source>
        <strain evidence="12">CCUG 63287</strain>
    </source>
</reference>
<evidence type="ECO:0000256" key="4">
    <source>
        <dbReference type="ARBA" id="ARBA00022496"/>
    </source>
</evidence>
<name>A0ABV9JF42_9LACT</name>
<accession>A0ABV9JF42</accession>
<evidence type="ECO:0000313" key="12">
    <source>
        <dbReference type="Proteomes" id="UP001595987"/>
    </source>
</evidence>
<dbReference type="RefSeq" id="WP_213536533.1">
    <property type="nucleotide sequence ID" value="NZ_BOVQ01000007.1"/>
</dbReference>
<dbReference type="Proteomes" id="UP001595987">
    <property type="component" value="Unassembled WGS sequence"/>
</dbReference>
<keyword evidence="9" id="KW-0472">Membrane</keyword>
<evidence type="ECO:0000313" key="11">
    <source>
        <dbReference type="EMBL" id="MFC4653355.1"/>
    </source>
</evidence>
<dbReference type="InterPro" id="IPR003593">
    <property type="entry name" value="AAA+_ATPase"/>
</dbReference>
<comment type="subcellular location">
    <subcellularLocation>
        <location evidence="1">Cell membrane</location>
        <topology evidence="1">Peripheral membrane protein</topology>
    </subcellularLocation>
</comment>
<keyword evidence="8" id="KW-0406">Ion transport</keyword>
<dbReference type="SMART" id="SM00382">
    <property type="entry name" value="AAA"/>
    <property type="match status" value="1"/>
</dbReference>
<dbReference type="InterPro" id="IPR051535">
    <property type="entry name" value="Siderophore_ABC-ATPase"/>
</dbReference>
<protein>
    <submittedName>
        <fullName evidence="11">ABC transporter ATP-binding protein</fullName>
    </submittedName>
</protein>
<proteinExistence type="predicted"/>
<keyword evidence="5" id="KW-0547">Nucleotide-binding</keyword>
<evidence type="ECO:0000259" key="10">
    <source>
        <dbReference type="PROSITE" id="PS50893"/>
    </source>
</evidence>
<evidence type="ECO:0000256" key="7">
    <source>
        <dbReference type="ARBA" id="ARBA00023004"/>
    </source>
</evidence>
<keyword evidence="2" id="KW-0813">Transport</keyword>
<dbReference type="SUPFAM" id="SSF52540">
    <property type="entry name" value="P-loop containing nucleoside triphosphate hydrolases"/>
    <property type="match status" value="1"/>
</dbReference>
<gene>
    <name evidence="11" type="ORF">ACFO26_10620</name>
</gene>
<evidence type="ECO:0000256" key="9">
    <source>
        <dbReference type="ARBA" id="ARBA00023136"/>
    </source>
</evidence>
<evidence type="ECO:0000256" key="2">
    <source>
        <dbReference type="ARBA" id="ARBA00022448"/>
    </source>
</evidence>
<dbReference type="EMBL" id="JBHSGD010000010">
    <property type="protein sequence ID" value="MFC4653355.1"/>
    <property type="molecule type" value="Genomic_DNA"/>
</dbReference>